<sequence>MMSLSFSELIYPMCLQGYAFQCSIKPPLASTEDIIGINGWTMKAWHKRTYV</sequence>
<evidence type="ECO:0000313" key="2">
    <source>
        <dbReference type="Proteomes" id="UP000000768"/>
    </source>
</evidence>
<accession>A0A1W0W831</accession>
<dbReference type="InParanoid" id="A0A1W0W831"/>
<reference evidence="2" key="2">
    <citation type="journal article" date="2018" name="Plant J.">
        <title>The Sorghum bicolor reference genome: improved assembly, gene annotations, a transcriptome atlas, and signatures of genome organization.</title>
        <authorList>
            <person name="McCormick R.F."/>
            <person name="Truong S.K."/>
            <person name="Sreedasyam A."/>
            <person name="Jenkins J."/>
            <person name="Shu S."/>
            <person name="Sims D."/>
            <person name="Kennedy M."/>
            <person name="Amirebrahimi M."/>
            <person name="Weers B.D."/>
            <person name="McKinley B."/>
            <person name="Mattison A."/>
            <person name="Morishige D.T."/>
            <person name="Grimwood J."/>
            <person name="Schmutz J."/>
            <person name="Mullet J.E."/>
        </authorList>
    </citation>
    <scope>NUCLEOTIDE SEQUENCE [LARGE SCALE GENOMIC DNA]</scope>
    <source>
        <strain evidence="2">cv. BTx623</strain>
    </source>
</reference>
<reference evidence="1 2" key="1">
    <citation type="journal article" date="2009" name="Nature">
        <title>The Sorghum bicolor genome and the diversification of grasses.</title>
        <authorList>
            <person name="Paterson A.H."/>
            <person name="Bowers J.E."/>
            <person name="Bruggmann R."/>
            <person name="Dubchak I."/>
            <person name="Grimwood J."/>
            <person name="Gundlach H."/>
            <person name="Haberer G."/>
            <person name="Hellsten U."/>
            <person name="Mitros T."/>
            <person name="Poliakov A."/>
            <person name="Schmutz J."/>
            <person name="Spannagl M."/>
            <person name="Tang H."/>
            <person name="Wang X."/>
            <person name="Wicker T."/>
            <person name="Bharti A.K."/>
            <person name="Chapman J."/>
            <person name="Feltus F.A."/>
            <person name="Gowik U."/>
            <person name="Grigoriev I.V."/>
            <person name="Lyons E."/>
            <person name="Maher C.A."/>
            <person name="Martis M."/>
            <person name="Narechania A."/>
            <person name="Otillar R.P."/>
            <person name="Penning B.W."/>
            <person name="Salamov A.A."/>
            <person name="Wang Y."/>
            <person name="Zhang L."/>
            <person name="Carpita N.C."/>
            <person name="Freeling M."/>
            <person name="Gingle A.R."/>
            <person name="Hash C.T."/>
            <person name="Keller B."/>
            <person name="Klein P."/>
            <person name="Kresovich S."/>
            <person name="McCann M.C."/>
            <person name="Ming R."/>
            <person name="Peterson D.G."/>
            <person name="Mehboob-ur-Rahman"/>
            <person name="Ware D."/>
            <person name="Westhoff P."/>
            <person name="Mayer K.F."/>
            <person name="Messing J."/>
            <person name="Rokhsar D.S."/>
        </authorList>
    </citation>
    <scope>NUCLEOTIDE SEQUENCE [LARGE SCALE GENOMIC DNA]</scope>
    <source>
        <strain evidence="2">cv. BTx623</strain>
    </source>
</reference>
<name>A0A1W0W831_SORBI</name>
<evidence type="ECO:0000313" key="1">
    <source>
        <dbReference type="EMBL" id="OQU90542.1"/>
    </source>
</evidence>
<proteinExistence type="predicted"/>
<keyword evidence="2" id="KW-1185">Reference proteome</keyword>
<organism evidence="1 2">
    <name type="scientific">Sorghum bicolor</name>
    <name type="common">Sorghum</name>
    <name type="synonym">Sorghum vulgare</name>
    <dbReference type="NCBI Taxonomy" id="4558"/>
    <lineage>
        <taxon>Eukaryota</taxon>
        <taxon>Viridiplantae</taxon>
        <taxon>Streptophyta</taxon>
        <taxon>Embryophyta</taxon>
        <taxon>Tracheophyta</taxon>
        <taxon>Spermatophyta</taxon>
        <taxon>Magnoliopsida</taxon>
        <taxon>Liliopsida</taxon>
        <taxon>Poales</taxon>
        <taxon>Poaceae</taxon>
        <taxon>PACMAD clade</taxon>
        <taxon>Panicoideae</taxon>
        <taxon>Andropogonodae</taxon>
        <taxon>Andropogoneae</taxon>
        <taxon>Sorghinae</taxon>
        <taxon>Sorghum</taxon>
    </lineage>
</organism>
<gene>
    <name evidence="1" type="ORF">SORBI_3002G427050</name>
</gene>
<protein>
    <submittedName>
        <fullName evidence="1">Uncharacterized protein</fullName>
    </submittedName>
</protein>
<dbReference type="EMBL" id="CM000761">
    <property type="protein sequence ID" value="OQU90542.1"/>
    <property type="molecule type" value="Genomic_DNA"/>
</dbReference>
<dbReference type="Gramene" id="OQU90542">
    <property type="protein sequence ID" value="OQU90542"/>
    <property type="gene ID" value="SORBI_3002G427050"/>
</dbReference>
<dbReference type="AlphaFoldDB" id="A0A1W0W831"/>
<dbReference type="Proteomes" id="UP000000768">
    <property type="component" value="Chromosome 2"/>
</dbReference>